<sequence length="410" mass="47604">MLNDAYQARVQDFTMVIHTGQKEMIINFYKDTLIADPDIMYDNLLTRVSTASGIGIGTVKKTISEYKRTGQILSSPMNKKKRPTVVDKVDDFDKNAIRQKIHAFWFRREIPTLSKMIQTVKDDPDLPNLSRSSFQRLLKSMQFEYTKRDRNSALTEREDLVNWRRHYISEIRRYRQEGRTIYFLDETWINAGDCSSRVWVDQTIKSHRDAFHRGLTTGSRNPTGKGKQLIVVHIGSVEEWFCGVLPLLKDNSVIVMDNAPYHSVKTEQSPTTSWKKADIIQWLESKGAETTPEMIKFDLMKIAKKQNKIVLRLPPYHCELNPIEMASSNVKGYVKNNNSTFKNNDVRRLLNEGIERVTPEMWSNYVSHAIKEEDKFWQIDYISDEMLDEHTTQHVLTITGLTTSDPEDSD</sequence>
<keyword evidence="2" id="KW-1185">Reference proteome</keyword>
<dbReference type="GO" id="GO:0003676">
    <property type="term" value="F:nucleic acid binding"/>
    <property type="evidence" value="ECO:0007669"/>
    <property type="project" value="InterPro"/>
</dbReference>
<reference evidence="1 2" key="1">
    <citation type="submission" date="2019-08" db="EMBL/GenBank/DDBJ databases">
        <title>The genome of the soybean aphid Biotype 1, its phylome, world population structure and adaptation to the North American continent.</title>
        <authorList>
            <person name="Giordano R."/>
            <person name="Donthu R.K."/>
            <person name="Hernandez A.G."/>
            <person name="Wright C.L."/>
            <person name="Zimin A.V."/>
        </authorList>
    </citation>
    <scope>NUCLEOTIDE SEQUENCE [LARGE SCALE GENOMIC DNA]</scope>
    <source>
        <tissue evidence="1">Whole aphids</tissue>
    </source>
</reference>
<comment type="caution">
    <text evidence="1">The sequence shown here is derived from an EMBL/GenBank/DDBJ whole genome shotgun (WGS) entry which is preliminary data.</text>
</comment>
<dbReference type="AlphaFoldDB" id="A0A6G0T6M1"/>
<dbReference type="InterPro" id="IPR036397">
    <property type="entry name" value="RNaseH_sf"/>
</dbReference>
<evidence type="ECO:0000313" key="2">
    <source>
        <dbReference type="Proteomes" id="UP000475862"/>
    </source>
</evidence>
<accession>A0A6G0T6M1</accession>
<evidence type="ECO:0000313" key="1">
    <source>
        <dbReference type="EMBL" id="KAE9525791.1"/>
    </source>
</evidence>
<dbReference type="Proteomes" id="UP000475862">
    <property type="component" value="Unassembled WGS sequence"/>
</dbReference>
<proteinExistence type="predicted"/>
<protein>
    <recommendedName>
        <fullName evidence="3">Tc1-like transposase DDE domain-containing protein</fullName>
    </recommendedName>
</protein>
<gene>
    <name evidence="1" type="ORF">AGLY_014017</name>
</gene>
<dbReference type="PANTHER" id="PTHR33939:SF1">
    <property type="entry name" value="DUF4371 DOMAIN-CONTAINING PROTEIN"/>
    <property type="match status" value="1"/>
</dbReference>
<name>A0A6G0T6M1_APHGL</name>
<dbReference type="Gene3D" id="3.30.420.10">
    <property type="entry name" value="Ribonuclease H-like superfamily/Ribonuclease H"/>
    <property type="match status" value="1"/>
</dbReference>
<organism evidence="1 2">
    <name type="scientific">Aphis glycines</name>
    <name type="common">Soybean aphid</name>
    <dbReference type="NCBI Taxonomy" id="307491"/>
    <lineage>
        <taxon>Eukaryota</taxon>
        <taxon>Metazoa</taxon>
        <taxon>Ecdysozoa</taxon>
        <taxon>Arthropoda</taxon>
        <taxon>Hexapoda</taxon>
        <taxon>Insecta</taxon>
        <taxon>Pterygota</taxon>
        <taxon>Neoptera</taxon>
        <taxon>Paraneoptera</taxon>
        <taxon>Hemiptera</taxon>
        <taxon>Sternorrhyncha</taxon>
        <taxon>Aphidomorpha</taxon>
        <taxon>Aphidoidea</taxon>
        <taxon>Aphididae</taxon>
        <taxon>Aphidini</taxon>
        <taxon>Aphis</taxon>
        <taxon>Aphis</taxon>
    </lineage>
</organism>
<dbReference type="OrthoDB" id="8196420at2759"/>
<evidence type="ECO:0008006" key="3">
    <source>
        <dbReference type="Google" id="ProtNLM"/>
    </source>
</evidence>
<dbReference type="PANTHER" id="PTHR33939">
    <property type="entry name" value="PROTEIN CBG22215"/>
    <property type="match status" value="1"/>
</dbReference>
<dbReference type="EMBL" id="VYZN01000058">
    <property type="protein sequence ID" value="KAE9525791.1"/>
    <property type="molecule type" value="Genomic_DNA"/>
</dbReference>